<gene>
    <name evidence="1" type="ORF">Bhyg_03568</name>
</gene>
<organism evidence="1 2">
    <name type="scientific">Pseudolycoriella hygida</name>
    <dbReference type="NCBI Taxonomy" id="35572"/>
    <lineage>
        <taxon>Eukaryota</taxon>
        <taxon>Metazoa</taxon>
        <taxon>Ecdysozoa</taxon>
        <taxon>Arthropoda</taxon>
        <taxon>Hexapoda</taxon>
        <taxon>Insecta</taxon>
        <taxon>Pterygota</taxon>
        <taxon>Neoptera</taxon>
        <taxon>Endopterygota</taxon>
        <taxon>Diptera</taxon>
        <taxon>Nematocera</taxon>
        <taxon>Sciaroidea</taxon>
        <taxon>Sciaridae</taxon>
        <taxon>Pseudolycoriella</taxon>
    </lineage>
</organism>
<protein>
    <submittedName>
        <fullName evidence="1">Uncharacterized protein</fullName>
    </submittedName>
</protein>
<reference evidence="1" key="1">
    <citation type="submission" date="2022-07" db="EMBL/GenBank/DDBJ databases">
        <authorList>
            <person name="Trinca V."/>
            <person name="Uliana J.V.C."/>
            <person name="Torres T.T."/>
            <person name="Ward R.J."/>
            <person name="Monesi N."/>
        </authorList>
    </citation>
    <scope>NUCLEOTIDE SEQUENCE</scope>
    <source>
        <strain evidence="1">HSMRA1968</strain>
        <tissue evidence="1">Whole embryos</tissue>
    </source>
</reference>
<comment type="caution">
    <text evidence="1">The sequence shown here is derived from an EMBL/GenBank/DDBJ whole genome shotgun (WGS) entry which is preliminary data.</text>
</comment>
<proteinExistence type="predicted"/>
<sequence length="61" mass="7474">MFGNYNAEESNVLVKLSLNIQENERFVCEHFVKMNEMLIETKIYLQKYEVKYQEKLYNDFN</sequence>
<keyword evidence="2" id="KW-1185">Reference proteome</keyword>
<dbReference type="EMBL" id="WJQU01000001">
    <property type="protein sequence ID" value="KAJ6648340.1"/>
    <property type="molecule type" value="Genomic_DNA"/>
</dbReference>
<name>A0A9Q0S9L1_9DIPT</name>
<accession>A0A9Q0S9L1</accession>
<dbReference type="AlphaFoldDB" id="A0A9Q0S9L1"/>
<evidence type="ECO:0000313" key="2">
    <source>
        <dbReference type="Proteomes" id="UP001151699"/>
    </source>
</evidence>
<dbReference type="Proteomes" id="UP001151699">
    <property type="component" value="Chromosome A"/>
</dbReference>
<evidence type="ECO:0000313" key="1">
    <source>
        <dbReference type="EMBL" id="KAJ6648340.1"/>
    </source>
</evidence>